<dbReference type="Proteomes" id="UP000007431">
    <property type="component" value="Unassembled WGS sequence"/>
</dbReference>
<evidence type="ECO:0000256" key="1">
    <source>
        <dbReference type="SAM" id="MobiDB-lite"/>
    </source>
</evidence>
<feature type="region of interest" description="Disordered" evidence="1">
    <location>
        <begin position="245"/>
        <end position="272"/>
    </location>
</feature>
<dbReference type="KEGG" id="scm:SCHCO_02518166"/>
<dbReference type="VEuPathDB" id="FungiDB:SCHCODRAFT_02518166"/>
<feature type="compositionally biased region" description="Basic residues" evidence="1">
    <location>
        <begin position="255"/>
        <end position="270"/>
    </location>
</feature>
<protein>
    <submittedName>
        <fullName evidence="2">Uncharacterized protein</fullName>
    </submittedName>
</protein>
<dbReference type="InParanoid" id="D8QJG0"/>
<sequence>MPAVFICLGGKPPKATKRFACPSARLRTADLHGYLPKPGQLISLSESAWAPDRVILVDAGYEISPLHFGKGGRPALVLGYVENKAGKTLVEVLLLATFGFGPADAYNKDLIHPALRDYVAHARDADGWHWPADSVPIYNMNCAKNWVILLPLAVEFDSRRPLERWQGVSPACPPSVSDETLECLRKCAYENYYEVLSRVYQSRAEALRLVKAMYDATLPPGTAHPKTQCPPPGFRLPLEQMQRTEPMQPVDLNSKKRHAPYASSKRKKPAGAREPVLPFWQQVMQLRAEIHHWTSVPGAP</sequence>
<dbReference type="EMBL" id="GL377314">
    <property type="protein sequence ID" value="EFI92081.1"/>
    <property type="molecule type" value="Genomic_DNA"/>
</dbReference>
<gene>
    <name evidence="2" type="ORF">SCHCODRAFT_238279</name>
</gene>
<organism evidence="3">
    <name type="scientific">Schizophyllum commune (strain H4-8 / FGSC 9210)</name>
    <name type="common">Split gill fungus</name>
    <dbReference type="NCBI Taxonomy" id="578458"/>
    <lineage>
        <taxon>Eukaryota</taxon>
        <taxon>Fungi</taxon>
        <taxon>Dikarya</taxon>
        <taxon>Basidiomycota</taxon>
        <taxon>Agaricomycotina</taxon>
        <taxon>Agaricomycetes</taxon>
        <taxon>Agaricomycetidae</taxon>
        <taxon>Agaricales</taxon>
        <taxon>Schizophyllaceae</taxon>
        <taxon>Schizophyllum</taxon>
    </lineage>
</organism>
<evidence type="ECO:0000313" key="2">
    <source>
        <dbReference type="EMBL" id="EFI92081.1"/>
    </source>
</evidence>
<dbReference type="RefSeq" id="XP_003026984.1">
    <property type="nucleotide sequence ID" value="XM_003026938.1"/>
</dbReference>
<keyword evidence="3" id="KW-1185">Reference proteome</keyword>
<dbReference type="AlphaFoldDB" id="D8QJG0"/>
<accession>D8QJG0</accession>
<reference evidence="2 3" key="1">
    <citation type="journal article" date="2010" name="Nat. Biotechnol.">
        <title>Genome sequence of the model mushroom Schizophyllum commune.</title>
        <authorList>
            <person name="Ohm R.A."/>
            <person name="de Jong J.F."/>
            <person name="Lugones L.G."/>
            <person name="Aerts A."/>
            <person name="Kothe E."/>
            <person name="Stajich J.E."/>
            <person name="de Vries R.P."/>
            <person name="Record E."/>
            <person name="Levasseur A."/>
            <person name="Baker S.E."/>
            <person name="Bartholomew K.A."/>
            <person name="Coutinho P.M."/>
            <person name="Erdmann S."/>
            <person name="Fowler T.J."/>
            <person name="Gathman A.C."/>
            <person name="Lombard V."/>
            <person name="Henrissat B."/>
            <person name="Knabe N."/>
            <person name="Kuees U."/>
            <person name="Lilly W.W."/>
            <person name="Lindquist E."/>
            <person name="Lucas S."/>
            <person name="Magnuson J.K."/>
            <person name="Piumi F."/>
            <person name="Raudaskoski M."/>
            <person name="Salamov A."/>
            <person name="Schmutz J."/>
            <person name="Schwarze F.W.M.R."/>
            <person name="vanKuyk P.A."/>
            <person name="Horton J.S."/>
            <person name="Grigoriev I.V."/>
            <person name="Woesten H.A.B."/>
        </authorList>
    </citation>
    <scope>NUCLEOTIDE SEQUENCE [LARGE SCALE GENOMIC DNA]</scope>
    <source>
        <strain evidence="3">H4-8 / FGSC 9210</strain>
    </source>
</reference>
<dbReference type="HOGENOM" id="CLU_927989_0_0_1"/>
<dbReference type="OrthoDB" id="10456866at2759"/>
<evidence type="ECO:0000313" key="3">
    <source>
        <dbReference type="Proteomes" id="UP000007431"/>
    </source>
</evidence>
<dbReference type="GeneID" id="9596661"/>
<proteinExistence type="predicted"/>
<name>D8QJG0_SCHCM</name>